<accession>A0A921RYS8</accession>
<protein>
    <submittedName>
        <fullName evidence="1">Uncharacterized protein</fullName>
    </submittedName>
</protein>
<comment type="caution">
    <text evidence="1">The sequence shown here is derived from an EMBL/GenBank/DDBJ whole genome shotgun (WGS) entry which is preliminary data.</text>
</comment>
<organism evidence="1 2">
    <name type="scientific">Sorghum bicolor</name>
    <name type="common">Sorghum</name>
    <name type="synonym">Sorghum vulgare</name>
    <dbReference type="NCBI Taxonomy" id="4558"/>
    <lineage>
        <taxon>Eukaryota</taxon>
        <taxon>Viridiplantae</taxon>
        <taxon>Streptophyta</taxon>
        <taxon>Embryophyta</taxon>
        <taxon>Tracheophyta</taxon>
        <taxon>Spermatophyta</taxon>
        <taxon>Magnoliopsida</taxon>
        <taxon>Liliopsida</taxon>
        <taxon>Poales</taxon>
        <taxon>Poaceae</taxon>
        <taxon>PACMAD clade</taxon>
        <taxon>Panicoideae</taxon>
        <taxon>Andropogonodae</taxon>
        <taxon>Andropogoneae</taxon>
        <taxon>Sorghinae</taxon>
        <taxon>Sorghum</taxon>
    </lineage>
</organism>
<dbReference type="EMBL" id="CM027680">
    <property type="protein sequence ID" value="KAG0548130.1"/>
    <property type="molecule type" value="Genomic_DNA"/>
</dbReference>
<reference evidence="1" key="1">
    <citation type="journal article" date="2019" name="BMC Genomics">
        <title>A new reference genome for Sorghum bicolor reveals high levels of sequence similarity between sweet and grain genotypes: implications for the genetics of sugar metabolism.</title>
        <authorList>
            <person name="Cooper E.A."/>
            <person name="Brenton Z.W."/>
            <person name="Flinn B.S."/>
            <person name="Jenkins J."/>
            <person name="Shu S."/>
            <person name="Flowers D."/>
            <person name="Luo F."/>
            <person name="Wang Y."/>
            <person name="Xia P."/>
            <person name="Barry K."/>
            <person name="Daum C."/>
            <person name="Lipzen A."/>
            <person name="Yoshinaga Y."/>
            <person name="Schmutz J."/>
            <person name="Saski C."/>
            <person name="Vermerris W."/>
            <person name="Kresovich S."/>
        </authorList>
    </citation>
    <scope>NUCLEOTIDE SEQUENCE</scope>
</reference>
<sequence>MSLCINPSLFSSDSDSPYYVCLVSSCHLEHQLLVSELNLYSSLPPTVLLEQCSFPRTTIETIMCCFQLGSHMFTSTNRDQ</sequence>
<gene>
    <name evidence="1" type="ORF">BDA96_01G140200</name>
</gene>
<dbReference type="AlphaFoldDB" id="A0A921RYS8"/>
<evidence type="ECO:0000313" key="2">
    <source>
        <dbReference type="Proteomes" id="UP000807115"/>
    </source>
</evidence>
<dbReference type="Proteomes" id="UP000807115">
    <property type="component" value="Chromosome 1"/>
</dbReference>
<proteinExistence type="predicted"/>
<evidence type="ECO:0000313" key="1">
    <source>
        <dbReference type="EMBL" id="KAG0548130.1"/>
    </source>
</evidence>
<reference evidence="1" key="2">
    <citation type="submission" date="2020-10" db="EMBL/GenBank/DDBJ databases">
        <authorList>
            <person name="Cooper E.A."/>
            <person name="Brenton Z.W."/>
            <person name="Flinn B.S."/>
            <person name="Jenkins J."/>
            <person name="Shu S."/>
            <person name="Flowers D."/>
            <person name="Luo F."/>
            <person name="Wang Y."/>
            <person name="Xia P."/>
            <person name="Barry K."/>
            <person name="Daum C."/>
            <person name="Lipzen A."/>
            <person name="Yoshinaga Y."/>
            <person name="Schmutz J."/>
            <person name="Saski C."/>
            <person name="Vermerris W."/>
            <person name="Kresovich S."/>
        </authorList>
    </citation>
    <scope>NUCLEOTIDE SEQUENCE</scope>
</reference>
<name>A0A921RYS8_SORBI</name>